<proteinExistence type="predicted"/>
<protein>
    <submittedName>
        <fullName evidence="2">Uncharacterized protein</fullName>
    </submittedName>
</protein>
<feature type="non-terminal residue" evidence="2">
    <location>
        <position position="1"/>
    </location>
</feature>
<evidence type="ECO:0000256" key="1">
    <source>
        <dbReference type="SAM" id="MobiDB-lite"/>
    </source>
</evidence>
<sequence length="130" mass="14803">QFIKLRNCVPVIPNHRTSFRFVFRGDVVRQRILSEHAITRLLRAFPWMIDLFEELVLIPAASGLDDYNSSIIVCHKKREGSPLHQPDAPPMSIDDSHFIHDNPPPASNSTSLFTETRTQNPTKSTVRPTT</sequence>
<feature type="region of interest" description="Disordered" evidence="1">
    <location>
        <begin position="78"/>
        <end position="130"/>
    </location>
</feature>
<feature type="compositionally biased region" description="Polar residues" evidence="1">
    <location>
        <begin position="107"/>
        <end position="130"/>
    </location>
</feature>
<organism evidence="2">
    <name type="scientific">Spongospora subterranea</name>
    <dbReference type="NCBI Taxonomy" id="70186"/>
    <lineage>
        <taxon>Eukaryota</taxon>
        <taxon>Sar</taxon>
        <taxon>Rhizaria</taxon>
        <taxon>Endomyxa</taxon>
        <taxon>Phytomyxea</taxon>
        <taxon>Plasmodiophorida</taxon>
        <taxon>Plasmodiophoridae</taxon>
        <taxon>Spongospora</taxon>
    </lineage>
</organism>
<evidence type="ECO:0000313" key="2">
    <source>
        <dbReference type="EMBL" id="CRZ02226.1"/>
    </source>
</evidence>
<name>A0A0H5QLJ3_9EUKA</name>
<reference evidence="2" key="1">
    <citation type="submission" date="2015-04" db="EMBL/GenBank/DDBJ databases">
        <title>The genome sequence of the plant pathogenic Rhizarian Plasmodiophora brassicae reveals insights in its biotrophic life cycle and the origin of chitin synthesis.</title>
        <authorList>
            <person name="Schwelm A."/>
            <person name="Fogelqvist J."/>
            <person name="Knaust A."/>
            <person name="Julke S."/>
            <person name="Lilja T."/>
            <person name="Dhandapani V."/>
            <person name="Bonilla-Rosso G."/>
            <person name="Karlsson M."/>
            <person name="Shevchenko A."/>
            <person name="Choi S.R."/>
            <person name="Kim H.G."/>
            <person name="Park J.Y."/>
            <person name="Lim Y.P."/>
            <person name="Ludwig-Muller J."/>
            <person name="Dixelius C."/>
        </authorList>
    </citation>
    <scope>NUCLEOTIDE SEQUENCE</scope>
    <source>
        <tissue evidence="2">Potato root galls</tissue>
    </source>
</reference>
<accession>A0A0H5QLJ3</accession>
<dbReference type="AlphaFoldDB" id="A0A0H5QLJ3"/>
<feature type="non-terminal residue" evidence="2">
    <location>
        <position position="130"/>
    </location>
</feature>
<dbReference type="EMBL" id="HACM01001784">
    <property type="protein sequence ID" value="CRZ02226.1"/>
    <property type="molecule type" value="Transcribed_RNA"/>
</dbReference>